<keyword evidence="3" id="KW-1185">Reference proteome</keyword>
<reference evidence="2 3" key="1">
    <citation type="submission" date="2019-06" db="EMBL/GenBank/DDBJ databases">
        <title>Sequencing the genomes of 1000 actinobacteria strains.</title>
        <authorList>
            <person name="Klenk H.-P."/>
        </authorList>
    </citation>
    <scope>NUCLEOTIDE SEQUENCE [LARGE SCALE GENOMIC DNA]</scope>
    <source>
        <strain evidence="2 3">DSM 24683</strain>
    </source>
</reference>
<keyword evidence="1" id="KW-1133">Transmembrane helix</keyword>
<name>A0A561BNT3_9ACTN</name>
<keyword evidence="1" id="KW-0472">Membrane</keyword>
<evidence type="ECO:0008006" key="4">
    <source>
        <dbReference type="Google" id="ProtNLM"/>
    </source>
</evidence>
<comment type="caution">
    <text evidence="2">The sequence shown here is derived from an EMBL/GenBank/DDBJ whole genome shotgun (WGS) entry which is preliminary data.</text>
</comment>
<evidence type="ECO:0000313" key="3">
    <source>
        <dbReference type="Proteomes" id="UP000318380"/>
    </source>
</evidence>
<dbReference type="AlphaFoldDB" id="A0A561BNT3"/>
<evidence type="ECO:0000256" key="1">
    <source>
        <dbReference type="SAM" id="Phobius"/>
    </source>
</evidence>
<accession>A0A561BNT3</accession>
<dbReference type="EMBL" id="VIVK01000001">
    <property type="protein sequence ID" value="TWD80452.1"/>
    <property type="molecule type" value="Genomic_DNA"/>
</dbReference>
<gene>
    <name evidence="2" type="ORF">FB561_1528</name>
</gene>
<keyword evidence="1" id="KW-0812">Transmembrane</keyword>
<evidence type="ECO:0000313" key="2">
    <source>
        <dbReference type="EMBL" id="TWD80452.1"/>
    </source>
</evidence>
<proteinExistence type="predicted"/>
<organism evidence="2 3">
    <name type="scientific">Kribbella amoyensis</name>
    <dbReference type="NCBI Taxonomy" id="996641"/>
    <lineage>
        <taxon>Bacteria</taxon>
        <taxon>Bacillati</taxon>
        <taxon>Actinomycetota</taxon>
        <taxon>Actinomycetes</taxon>
        <taxon>Propionibacteriales</taxon>
        <taxon>Kribbellaceae</taxon>
        <taxon>Kribbella</taxon>
    </lineage>
</organism>
<protein>
    <recommendedName>
        <fullName evidence="4">Excalibur calcium-binding domain-containing protein</fullName>
    </recommendedName>
</protein>
<dbReference type="Proteomes" id="UP000318380">
    <property type="component" value="Unassembled WGS sequence"/>
</dbReference>
<sequence>MALVSGMAVGVVIVLLAWLINLNLEQAHNADRMTTAPKTAPIAPVRTVTVAPRSTPPAAQAKPKATGDVRLLPDGLYCKDLQVGGYGYAAAVNYWRLHGQSNRMDADRNGIPCETVYPRSEVGAYWNGREPTAASGVPAGLFCRDLLDRGAPYGEAVAYWWSFGMPGRMDADGNGIPCETVYPEAAIRAFWSQ</sequence>
<feature type="transmembrane region" description="Helical" evidence="1">
    <location>
        <begin position="6"/>
        <end position="24"/>
    </location>
</feature>